<comment type="caution">
    <text evidence="1">The sequence shown here is derived from an EMBL/GenBank/DDBJ whole genome shotgun (WGS) entry which is preliminary data.</text>
</comment>
<dbReference type="RefSeq" id="WP_143603352.1">
    <property type="nucleotide sequence ID" value="NZ_MKIR01000004.1"/>
</dbReference>
<dbReference type="OrthoDB" id="2181538at2"/>
<protein>
    <recommendedName>
        <fullName evidence="3">Ethanolamine utilization protein</fullName>
    </recommendedName>
</protein>
<accession>A0A1E8GNT9</accession>
<dbReference type="InterPro" id="IPR013372">
    <property type="entry name" value="Eut_put"/>
</dbReference>
<evidence type="ECO:0008006" key="3">
    <source>
        <dbReference type="Google" id="ProtNLM"/>
    </source>
</evidence>
<organism evidence="1 2">
    <name type="scientific">Floricoccus tropicus</name>
    <dbReference type="NCBI Taxonomy" id="1859473"/>
    <lineage>
        <taxon>Bacteria</taxon>
        <taxon>Bacillati</taxon>
        <taxon>Bacillota</taxon>
        <taxon>Bacilli</taxon>
        <taxon>Lactobacillales</taxon>
        <taxon>Streptococcaceae</taxon>
        <taxon>Floricoccus</taxon>
    </lineage>
</organism>
<dbReference type="AlphaFoldDB" id="A0A1E8GNT9"/>
<dbReference type="EMBL" id="MKIR01000004">
    <property type="protein sequence ID" value="OFI49905.1"/>
    <property type="molecule type" value="Genomic_DNA"/>
</dbReference>
<keyword evidence="2" id="KW-1185">Reference proteome</keyword>
<dbReference type="Proteomes" id="UP000178622">
    <property type="component" value="Unassembled WGS sequence"/>
</dbReference>
<evidence type="ECO:0000313" key="2">
    <source>
        <dbReference type="Proteomes" id="UP000178622"/>
    </source>
</evidence>
<sequence length="133" mass="15508">MEKVISYITDKVIERLDELKNPLIVRIGQSNLDLSDESLLKFLTKKYYKLDGRLYIVDSFSLENLARITNLQAESDKEKKIQNILSRGGKVYIIKEGRDYSSVLNDSKYGFRKQILDLEEKLYRYGAEFISIS</sequence>
<name>A0A1E8GNT9_9LACT</name>
<reference evidence="2" key="1">
    <citation type="submission" date="2016-09" db="EMBL/GenBank/DDBJ databases">
        <title>Draft genome sequence of a novel species of the family Streptococcaceae isolated from flowers.</title>
        <authorList>
            <person name="Chuah L.-O."/>
            <person name="Yap K.-P."/>
            <person name="Thong K.L."/>
            <person name="Liong M.T."/>
            <person name="Ahmad R."/>
            <person name="Rusul G."/>
        </authorList>
    </citation>
    <scope>NUCLEOTIDE SEQUENCE [LARGE SCALE GENOMIC DNA]</scope>
    <source>
        <strain evidence="2">DF1</strain>
    </source>
</reference>
<evidence type="ECO:0000313" key="1">
    <source>
        <dbReference type="EMBL" id="OFI49905.1"/>
    </source>
</evidence>
<dbReference type="STRING" id="1859473.BG261_09680"/>
<dbReference type="PIRSF" id="PIRSF034981">
    <property type="entry name" value="Eut_put"/>
    <property type="match status" value="1"/>
</dbReference>
<proteinExistence type="predicted"/>
<gene>
    <name evidence="1" type="ORF">BG261_09680</name>
</gene>